<organism evidence="3 4">
    <name type="scientific">Novosphingobium beihaiensis</name>
    <dbReference type="NCBI Taxonomy" id="2930389"/>
    <lineage>
        <taxon>Bacteria</taxon>
        <taxon>Pseudomonadati</taxon>
        <taxon>Pseudomonadota</taxon>
        <taxon>Alphaproteobacteria</taxon>
        <taxon>Sphingomonadales</taxon>
        <taxon>Sphingomonadaceae</taxon>
        <taxon>Novosphingobium</taxon>
    </lineage>
</organism>
<name>A0ABT0BJW7_9SPHN</name>
<sequence length="137" mass="14235">MTRLSIKSFRKAGAATKMAVAAALLATGAVAVHAQGRSPEYAAARSAGQVGEQQDGYLGVVGSQPQAIVAMVRDINNKRRAVYTEGASASKSTVQEYATATACRLLAETKPGEKYRAPDGSWQTRGAGLPPRPAGCK</sequence>
<protein>
    <submittedName>
        <fullName evidence="3">YdbL family protein</fullName>
    </submittedName>
</protein>
<proteinExistence type="predicted"/>
<dbReference type="InterPro" id="IPR008309">
    <property type="entry name" value="YdbL"/>
</dbReference>
<feature type="signal peptide" evidence="2">
    <location>
        <begin position="1"/>
        <end position="34"/>
    </location>
</feature>
<feature type="chain" id="PRO_5045405130" evidence="2">
    <location>
        <begin position="35"/>
        <end position="137"/>
    </location>
</feature>
<evidence type="ECO:0000256" key="1">
    <source>
        <dbReference type="SAM" id="MobiDB-lite"/>
    </source>
</evidence>
<keyword evidence="2" id="KW-0732">Signal</keyword>
<evidence type="ECO:0000313" key="4">
    <source>
        <dbReference type="Proteomes" id="UP001202281"/>
    </source>
</evidence>
<dbReference type="Proteomes" id="UP001202281">
    <property type="component" value="Unassembled WGS sequence"/>
</dbReference>
<reference evidence="3 4" key="1">
    <citation type="submission" date="2022-04" db="EMBL/GenBank/DDBJ databases">
        <title>Identification of a novel bacterium isolated from mangrove sediments.</title>
        <authorList>
            <person name="Pan X."/>
        </authorList>
    </citation>
    <scope>NUCLEOTIDE SEQUENCE [LARGE SCALE GENOMIC DNA]</scope>
    <source>
        <strain evidence="3 4">B2638</strain>
    </source>
</reference>
<gene>
    <name evidence="3" type="ORF">MTR66_00305</name>
</gene>
<evidence type="ECO:0000256" key="2">
    <source>
        <dbReference type="SAM" id="SignalP"/>
    </source>
</evidence>
<dbReference type="Pfam" id="PF07027">
    <property type="entry name" value="DUF1318"/>
    <property type="match status" value="1"/>
</dbReference>
<accession>A0ABT0BJW7</accession>
<feature type="region of interest" description="Disordered" evidence="1">
    <location>
        <begin position="113"/>
        <end position="137"/>
    </location>
</feature>
<dbReference type="RefSeq" id="WP_243916911.1">
    <property type="nucleotide sequence ID" value="NZ_JALHLG010000001.1"/>
</dbReference>
<comment type="caution">
    <text evidence="3">The sequence shown here is derived from an EMBL/GenBank/DDBJ whole genome shotgun (WGS) entry which is preliminary data.</text>
</comment>
<keyword evidence="4" id="KW-1185">Reference proteome</keyword>
<evidence type="ECO:0000313" key="3">
    <source>
        <dbReference type="EMBL" id="MCJ2185250.1"/>
    </source>
</evidence>
<dbReference type="EMBL" id="JALHLG010000001">
    <property type="protein sequence ID" value="MCJ2185250.1"/>
    <property type="molecule type" value="Genomic_DNA"/>
</dbReference>